<evidence type="ECO:0000313" key="3">
    <source>
        <dbReference type="Proteomes" id="UP001212997"/>
    </source>
</evidence>
<evidence type="ECO:0000313" key="2">
    <source>
        <dbReference type="EMBL" id="KAJ3483345.1"/>
    </source>
</evidence>
<feature type="region of interest" description="Disordered" evidence="1">
    <location>
        <begin position="44"/>
        <end position="82"/>
    </location>
</feature>
<dbReference type="EMBL" id="JANAWD010000232">
    <property type="protein sequence ID" value="KAJ3483345.1"/>
    <property type="molecule type" value="Genomic_DNA"/>
</dbReference>
<accession>A0AAD5YDY5</accession>
<reference evidence="2" key="1">
    <citation type="submission" date="2022-07" db="EMBL/GenBank/DDBJ databases">
        <title>Genome Sequence of Physisporinus lineatus.</title>
        <authorList>
            <person name="Buettner E."/>
        </authorList>
    </citation>
    <scope>NUCLEOTIDE SEQUENCE</scope>
    <source>
        <strain evidence="2">VT162</strain>
    </source>
</reference>
<sequence>MLSARPMEPVAVAVALPNSIPGSPISSGVHSPILVDPALIQQGSFPSTPSLAFQTPSQPKVNNTRPPNDPKPSRTPEQVCGQ</sequence>
<proteinExistence type="predicted"/>
<protein>
    <submittedName>
        <fullName evidence="2">Uncharacterized protein</fullName>
    </submittedName>
</protein>
<evidence type="ECO:0000256" key="1">
    <source>
        <dbReference type="SAM" id="MobiDB-lite"/>
    </source>
</evidence>
<organism evidence="2 3">
    <name type="scientific">Meripilus lineatus</name>
    <dbReference type="NCBI Taxonomy" id="2056292"/>
    <lineage>
        <taxon>Eukaryota</taxon>
        <taxon>Fungi</taxon>
        <taxon>Dikarya</taxon>
        <taxon>Basidiomycota</taxon>
        <taxon>Agaricomycotina</taxon>
        <taxon>Agaricomycetes</taxon>
        <taxon>Polyporales</taxon>
        <taxon>Meripilaceae</taxon>
        <taxon>Meripilus</taxon>
    </lineage>
</organism>
<dbReference type="Proteomes" id="UP001212997">
    <property type="component" value="Unassembled WGS sequence"/>
</dbReference>
<dbReference type="AlphaFoldDB" id="A0AAD5YDY5"/>
<name>A0AAD5YDY5_9APHY</name>
<comment type="caution">
    <text evidence="2">The sequence shown here is derived from an EMBL/GenBank/DDBJ whole genome shotgun (WGS) entry which is preliminary data.</text>
</comment>
<gene>
    <name evidence="2" type="ORF">NLI96_g6376</name>
</gene>
<feature type="compositionally biased region" description="Polar residues" evidence="1">
    <location>
        <begin position="44"/>
        <end position="66"/>
    </location>
</feature>
<keyword evidence="3" id="KW-1185">Reference proteome</keyword>